<gene>
    <name evidence="1" type="ORF">S01H4_10413</name>
</gene>
<proteinExistence type="predicted"/>
<reference evidence="1" key="1">
    <citation type="journal article" date="2014" name="Front. Microbiol.">
        <title>High frequency of phylogenetically diverse reductive dehalogenase-homologous genes in deep subseafloor sedimentary metagenomes.</title>
        <authorList>
            <person name="Kawai M."/>
            <person name="Futagami T."/>
            <person name="Toyoda A."/>
            <person name="Takaki Y."/>
            <person name="Nishi S."/>
            <person name="Hori S."/>
            <person name="Arai W."/>
            <person name="Tsubouchi T."/>
            <person name="Morono Y."/>
            <person name="Uchiyama I."/>
            <person name="Ito T."/>
            <person name="Fujiyama A."/>
            <person name="Inagaki F."/>
            <person name="Takami H."/>
        </authorList>
    </citation>
    <scope>NUCLEOTIDE SEQUENCE</scope>
    <source>
        <strain evidence="1">Expedition CK06-06</strain>
    </source>
</reference>
<dbReference type="EMBL" id="BART01003976">
    <property type="protein sequence ID" value="GAG64481.1"/>
    <property type="molecule type" value="Genomic_DNA"/>
</dbReference>
<sequence length="35" mass="3650">TIAANNSYGPIVNVASVGDITGTANANHPWANFEY</sequence>
<name>X1AXJ2_9ZZZZ</name>
<accession>X1AXJ2</accession>
<organism evidence="1">
    <name type="scientific">marine sediment metagenome</name>
    <dbReference type="NCBI Taxonomy" id="412755"/>
    <lineage>
        <taxon>unclassified sequences</taxon>
        <taxon>metagenomes</taxon>
        <taxon>ecological metagenomes</taxon>
    </lineage>
</organism>
<protein>
    <submittedName>
        <fullName evidence="1">Uncharacterized protein</fullName>
    </submittedName>
</protein>
<comment type="caution">
    <text evidence="1">The sequence shown here is derived from an EMBL/GenBank/DDBJ whole genome shotgun (WGS) entry which is preliminary data.</text>
</comment>
<feature type="non-terminal residue" evidence="1">
    <location>
        <position position="1"/>
    </location>
</feature>
<evidence type="ECO:0000313" key="1">
    <source>
        <dbReference type="EMBL" id="GAG64481.1"/>
    </source>
</evidence>
<dbReference type="AlphaFoldDB" id="X1AXJ2"/>